<evidence type="ECO:0000256" key="1">
    <source>
        <dbReference type="ARBA" id="ARBA00006484"/>
    </source>
</evidence>
<dbReference type="PRINTS" id="PR00081">
    <property type="entry name" value="GDHRDH"/>
</dbReference>
<dbReference type="GO" id="GO:0016491">
    <property type="term" value="F:oxidoreductase activity"/>
    <property type="evidence" value="ECO:0007669"/>
    <property type="project" value="UniProtKB-KW"/>
</dbReference>
<proteinExistence type="inferred from homology"/>
<dbReference type="PANTHER" id="PTHR43639">
    <property type="entry name" value="OXIDOREDUCTASE, SHORT-CHAIN DEHYDROGENASE/REDUCTASE FAMILY (AFU_ORTHOLOGUE AFUA_5G02870)"/>
    <property type="match status" value="1"/>
</dbReference>
<evidence type="ECO:0000313" key="4">
    <source>
        <dbReference type="Proteomes" id="UP000179243"/>
    </source>
</evidence>
<dbReference type="Gene3D" id="3.40.50.720">
    <property type="entry name" value="NAD(P)-binding Rossmann-like Domain"/>
    <property type="match status" value="1"/>
</dbReference>
<evidence type="ECO:0008006" key="5">
    <source>
        <dbReference type="Google" id="ProtNLM"/>
    </source>
</evidence>
<reference evidence="3 4" key="1">
    <citation type="journal article" date="2016" name="Nat. Commun.">
        <title>Thousands of microbial genomes shed light on interconnected biogeochemical processes in an aquifer system.</title>
        <authorList>
            <person name="Anantharaman K."/>
            <person name="Brown C.T."/>
            <person name="Hug L.A."/>
            <person name="Sharon I."/>
            <person name="Castelle C.J."/>
            <person name="Probst A.J."/>
            <person name="Thomas B.C."/>
            <person name="Singh A."/>
            <person name="Wilkins M.J."/>
            <person name="Karaoz U."/>
            <person name="Brodie E.L."/>
            <person name="Williams K.H."/>
            <person name="Hubbard S.S."/>
            <person name="Banfield J.F."/>
        </authorList>
    </citation>
    <scope>NUCLEOTIDE SEQUENCE [LARGE SCALE GENOMIC DNA]</scope>
</reference>
<protein>
    <recommendedName>
        <fullName evidence="5">Short-chain dehydrogenase</fullName>
    </recommendedName>
</protein>
<dbReference type="EMBL" id="MFYX01000050">
    <property type="protein sequence ID" value="OGK05677.1"/>
    <property type="molecule type" value="Genomic_DNA"/>
</dbReference>
<dbReference type="InterPro" id="IPR036291">
    <property type="entry name" value="NAD(P)-bd_dom_sf"/>
</dbReference>
<dbReference type="PANTHER" id="PTHR43639:SF1">
    <property type="entry name" value="SHORT-CHAIN DEHYDROGENASE_REDUCTASE FAMILY PROTEIN"/>
    <property type="match status" value="1"/>
</dbReference>
<evidence type="ECO:0000313" key="3">
    <source>
        <dbReference type="EMBL" id="OGK05677.1"/>
    </source>
</evidence>
<dbReference type="InterPro" id="IPR002347">
    <property type="entry name" value="SDR_fam"/>
</dbReference>
<dbReference type="SUPFAM" id="SSF51735">
    <property type="entry name" value="NAD(P)-binding Rossmann-fold domains"/>
    <property type="match status" value="1"/>
</dbReference>
<organism evidence="3 4">
    <name type="scientific">Candidatus Raymondbacteria bacterium RIFOXYD12_FULL_49_13</name>
    <dbReference type="NCBI Taxonomy" id="1817890"/>
    <lineage>
        <taxon>Bacteria</taxon>
        <taxon>Raymondiibacteriota</taxon>
    </lineage>
</organism>
<sequence>MKPRAILITGSAKRLGRELALESARMGFAVIAHFRTSRSAVLSLGTEVRKLGVPFFPIQADLSKNPDKLIRACVKLPVRLIGLVNNASVFEKGDLLQRNEARGTRREAGFWQMFQVNAFAPLILSTSFFKQSPASRLAPRSFIINLLDANIDGFNRNFQLYRISKRLLREFTVECAALFAPKVRVNAIAPGAILPSRFNKRPGQTWGTIAGLLKAFRYLVESEATGQIMYCDQGLRLFKQGTPWTL</sequence>
<dbReference type="AlphaFoldDB" id="A0A1F7FGQ3"/>
<comment type="caution">
    <text evidence="3">The sequence shown here is derived from an EMBL/GenBank/DDBJ whole genome shotgun (WGS) entry which is preliminary data.</text>
</comment>
<dbReference type="Proteomes" id="UP000179243">
    <property type="component" value="Unassembled WGS sequence"/>
</dbReference>
<keyword evidence="2" id="KW-0560">Oxidoreductase</keyword>
<gene>
    <name evidence="3" type="ORF">A2519_03765</name>
</gene>
<comment type="similarity">
    <text evidence="1">Belongs to the short-chain dehydrogenases/reductases (SDR) family.</text>
</comment>
<accession>A0A1F7FGQ3</accession>
<dbReference type="Pfam" id="PF00106">
    <property type="entry name" value="adh_short"/>
    <property type="match status" value="1"/>
</dbReference>
<name>A0A1F7FGQ3_UNCRA</name>
<evidence type="ECO:0000256" key="2">
    <source>
        <dbReference type="ARBA" id="ARBA00023002"/>
    </source>
</evidence>